<name>A0ACC0K7S1_CHOFU</name>
<dbReference type="EMBL" id="CM046107">
    <property type="protein sequence ID" value="KAI8432434.1"/>
    <property type="molecule type" value="Genomic_DNA"/>
</dbReference>
<keyword evidence="2" id="KW-1185">Reference proteome</keyword>
<reference evidence="1 2" key="1">
    <citation type="journal article" date="2022" name="Genome Biol. Evol.">
        <title>The Spruce Budworm Genome: Reconstructing the Evolutionary History of Antifreeze Proteins.</title>
        <authorList>
            <person name="Beliveau C."/>
            <person name="Gagne P."/>
            <person name="Picq S."/>
            <person name="Vernygora O."/>
            <person name="Keeling C.I."/>
            <person name="Pinkney K."/>
            <person name="Doucet D."/>
            <person name="Wen F."/>
            <person name="Johnston J.S."/>
            <person name="Maaroufi H."/>
            <person name="Boyle B."/>
            <person name="Laroche J."/>
            <person name="Dewar K."/>
            <person name="Juretic N."/>
            <person name="Blackburn G."/>
            <person name="Nisole A."/>
            <person name="Brunet B."/>
            <person name="Brandao M."/>
            <person name="Lumley L."/>
            <person name="Duan J."/>
            <person name="Quan G."/>
            <person name="Lucarotti C.J."/>
            <person name="Roe A.D."/>
            <person name="Sperling F.A.H."/>
            <person name="Levesque R.C."/>
            <person name="Cusson M."/>
        </authorList>
    </citation>
    <scope>NUCLEOTIDE SEQUENCE [LARGE SCALE GENOMIC DNA]</scope>
    <source>
        <strain evidence="1">Glfc:IPQL:Cfum</strain>
    </source>
</reference>
<protein>
    <submittedName>
        <fullName evidence="1">Uncharacterized protein</fullName>
    </submittedName>
</protein>
<proteinExistence type="predicted"/>
<organism evidence="1 2">
    <name type="scientific">Choristoneura fumiferana</name>
    <name type="common">Spruce budworm moth</name>
    <name type="synonym">Archips fumiferana</name>
    <dbReference type="NCBI Taxonomy" id="7141"/>
    <lineage>
        <taxon>Eukaryota</taxon>
        <taxon>Metazoa</taxon>
        <taxon>Ecdysozoa</taxon>
        <taxon>Arthropoda</taxon>
        <taxon>Hexapoda</taxon>
        <taxon>Insecta</taxon>
        <taxon>Pterygota</taxon>
        <taxon>Neoptera</taxon>
        <taxon>Endopterygota</taxon>
        <taxon>Lepidoptera</taxon>
        <taxon>Glossata</taxon>
        <taxon>Ditrysia</taxon>
        <taxon>Tortricoidea</taxon>
        <taxon>Tortricidae</taxon>
        <taxon>Tortricinae</taxon>
        <taxon>Choristoneura</taxon>
    </lineage>
</organism>
<evidence type="ECO:0000313" key="2">
    <source>
        <dbReference type="Proteomes" id="UP001064048"/>
    </source>
</evidence>
<sequence length="189" mass="21174">MWARVLCLCVCVSSVVSETVTKKFCNGVDLSQCTIHNAAVDPCPKGINFCSLKRNKPYTLTVDFTPRGRTLCKVRPDCYRHLAHESCREAPVLALLCFGVERFSAQKLKLAMYGDDNNDGTYDKVVKTPGDPCDLLSCPVYGGIPRIFNMHFTLDKTLGDAKFPVQFKLWNADDESQVCCFTFNVKVKK</sequence>
<gene>
    <name evidence="1" type="ORF">MSG28_004828</name>
</gene>
<comment type="caution">
    <text evidence="1">The sequence shown here is derived from an EMBL/GenBank/DDBJ whole genome shotgun (WGS) entry which is preliminary data.</text>
</comment>
<accession>A0ACC0K7S1</accession>
<evidence type="ECO:0000313" key="1">
    <source>
        <dbReference type="EMBL" id="KAI8432434.1"/>
    </source>
</evidence>
<dbReference type="Proteomes" id="UP001064048">
    <property type="component" value="Chromosome 7"/>
</dbReference>